<reference evidence="2 3" key="1">
    <citation type="submission" date="2018-06" db="EMBL/GenBank/DDBJ databases">
        <authorList>
            <consortium name="Pathogen Informatics"/>
            <person name="Doyle S."/>
        </authorList>
    </citation>
    <scope>NUCLEOTIDE SEQUENCE [LARGE SCALE GENOMIC DNA]</scope>
    <source>
        <strain evidence="2 3">NCTC13316</strain>
    </source>
</reference>
<sequence>METRQETSKHPMPKAVEMAVRKQIKFVVDYLEEIARLNGQNFILSFQGKSDIKGINSKGRLFSDARLYTPPVQQNVIESTTQQITEEKTKKESPPLSAEQIMQEGMERFFADPKLVNYALQRLSMTEIVMDENTKIFAKSFIEDFFKLIEQSPEWQIFYQNRKKEFSSPELEPLLGQLVDKIKGAFAYKLMSVALRENRDVDNVKKEIVLQEFFINYPDLNVPLQGVYKNLNEGVLTNQIKWIQEHLEPIVKADTAKDTSTKATAQETLAKIVKNLLEEEFSKAILNNRKYLILGSKERAHFILNYVGPMLWDVRVALRTGLTPEKMDLLKEYENMLADFTFKLFSEHNSHDELNDLSCHKDSKNSIVLLANFILPRIKENYHNYVSPHTPFNSYEKKFFDEKSYLSKVEPKHRLHLPIKDTMDFLQRMVLESKEETKDKHKVAIEKAEAEAEKKRKEEVERSTFFKTSDREEDPKIKEDISAPPPGLGGTG</sequence>
<dbReference type="AlphaFoldDB" id="A0A378JK32"/>
<dbReference type="RefSeq" id="WP_115330710.1">
    <property type="nucleotide sequence ID" value="NZ_CAAAHP010000001.1"/>
</dbReference>
<name>A0A378JK32_9GAMM</name>
<gene>
    <name evidence="2" type="ORF">NCTC13316_01138</name>
</gene>
<dbReference type="EMBL" id="UGOD01000001">
    <property type="protein sequence ID" value="STX51048.1"/>
    <property type="molecule type" value="Genomic_DNA"/>
</dbReference>
<proteinExistence type="predicted"/>
<feature type="compositionally biased region" description="Pro residues" evidence="1">
    <location>
        <begin position="483"/>
        <end position="492"/>
    </location>
</feature>
<feature type="compositionally biased region" description="Basic and acidic residues" evidence="1">
    <location>
        <begin position="449"/>
        <end position="481"/>
    </location>
</feature>
<evidence type="ECO:0000313" key="2">
    <source>
        <dbReference type="EMBL" id="STX51048.1"/>
    </source>
</evidence>
<accession>A0A378JK32</accession>
<evidence type="ECO:0000313" key="3">
    <source>
        <dbReference type="Proteomes" id="UP000254794"/>
    </source>
</evidence>
<organism evidence="2 3">
    <name type="scientific">Legionella busanensis</name>
    <dbReference type="NCBI Taxonomy" id="190655"/>
    <lineage>
        <taxon>Bacteria</taxon>
        <taxon>Pseudomonadati</taxon>
        <taxon>Pseudomonadota</taxon>
        <taxon>Gammaproteobacteria</taxon>
        <taxon>Legionellales</taxon>
        <taxon>Legionellaceae</taxon>
        <taxon>Legionella</taxon>
    </lineage>
</organism>
<dbReference type="OrthoDB" id="10011923at2"/>
<keyword evidence="3" id="KW-1185">Reference proteome</keyword>
<dbReference type="Proteomes" id="UP000254794">
    <property type="component" value="Unassembled WGS sequence"/>
</dbReference>
<protein>
    <submittedName>
        <fullName evidence="2">Uncharacterized protein</fullName>
    </submittedName>
</protein>
<feature type="region of interest" description="Disordered" evidence="1">
    <location>
        <begin position="449"/>
        <end position="492"/>
    </location>
</feature>
<evidence type="ECO:0000256" key="1">
    <source>
        <dbReference type="SAM" id="MobiDB-lite"/>
    </source>
</evidence>